<keyword evidence="2" id="KW-1185">Reference proteome</keyword>
<gene>
    <name evidence="1" type="ORF">PR003_g25016</name>
</gene>
<evidence type="ECO:0000313" key="1">
    <source>
        <dbReference type="EMBL" id="KAE9291508.1"/>
    </source>
</evidence>
<sequence length="158" mass="17280">MLCRRGVGVGSVFCVRGRCVDAVLVLTACTKDDLRAWTRCWCCAWTLCRRGVGVGSVYCVRGRCVDAGLVLEACTKERAPRTYNVCGGGVGEGGAACVDAVLLVKEVLRAWTLCWCWKRAPRTWISTRGVREGRAACVDAVLVLTACTKDELRVWTRC</sequence>
<name>A0A6A4CT32_9STRA</name>
<dbReference type="AlphaFoldDB" id="A0A6A4CT32"/>
<organism evidence="1 2">
    <name type="scientific">Phytophthora rubi</name>
    <dbReference type="NCBI Taxonomy" id="129364"/>
    <lineage>
        <taxon>Eukaryota</taxon>
        <taxon>Sar</taxon>
        <taxon>Stramenopiles</taxon>
        <taxon>Oomycota</taxon>
        <taxon>Peronosporomycetes</taxon>
        <taxon>Peronosporales</taxon>
        <taxon>Peronosporaceae</taxon>
        <taxon>Phytophthora</taxon>
    </lineage>
</organism>
<dbReference type="EMBL" id="QXFT01002917">
    <property type="protein sequence ID" value="KAE9291508.1"/>
    <property type="molecule type" value="Genomic_DNA"/>
</dbReference>
<evidence type="ECO:0000313" key="2">
    <source>
        <dbReference type="Proteomes" id="UP000434957"/>
    </source>
</evidence>
<reference evidence="1 2" key="1">
    <citation type="submission" date="2018-08" db="EMBL/GenBank/DDBJ databases">
        <title>Genomic investigation of the strawberry pathogen Phytophthora fragariae indicates pathogenicity is determined by transcriptional variation in three key races.</title>
        <authorList>
            <person name="Adams T.M."/>
            <person name="Armitage A.D."/>
            <person name="Sobczyk M.K."/>
            <person name="Bates H.J."/>
            <person name="Dunwell J.M."/>
            <person name="Nellist C.F."/>
            <person name="Harrison R.J."/>
        </authorList>
    </citation>
    <scope>NUCLEOTIDE SEQUENCE [LARGE SCALE GENOMIC DNA]</scope>
    <source>
        <strain evidence="1 2">SCRP333</strain>
    </source>
</reference>
<dbReference type="Proteomes" id="UP000434957">
    <property type="component" value="Unassembled WGS sequence"/>
</dbReference>
<proteinExistence type="predicted"/>
<protein>
    <submittedName>
        <fullName evidence="1">Uncharacterized protein</fullName>
    </submittedName>
</protein>
<accession>A0A6A4CT32</accession>
<comment type="caution">
    <text evidence="1">The sequence shown here is derived from an EMBL/GenBank/DDBJ whole genome shotgun (WGS) entry which is preliminary data.</text>
</comment>